<dbReference type="InterPro" id="IPR001633">
    <property type="entry name" value="EAL_dom"/>
</dbReference>
<name>A0ABW9QYU3_9ACTN</name>
<dbReference type="PANTHER" id="PTHR33121:SF70">
    <property type="entry name" value="SIGNALING PROTEIN YKOW"/>
    <property type="match status" value="1"/>
</dbReference>
<reference evidence="2 3" key="1">
    <citation type="submission" date="2019-11" db="EMBL/GenBank/DDBJ databases">
        <title>Acidiferrimicrobium australis gen. nov., sp. nov., an acidophilic and obligately heterotrophic, member of the Actinobacteria that catalyses dissimilatory oxido- reduction of iron isolated from metal-rich acidic water in Chile.</title>
        <authorList>
            <person name="Gonzalez D."/>
            <person name="Huber K."/>
            <person name="Hedrich S."/>
            <person name="Rojas-Villalobos C."/>
            <person name="Quatrini R."/>
            <person name="Dinamarca M.A."/>
            <person name="Schwarz A."/>
            <person name="Canales C."/>
            <person name="Nancucheo I."/>
        </authorList>
    </citation>
    <scope>NUCLEOTIDE SEQUENCE [LARGE SCALE GENOMIC DNA]</scope>
    <source>
        <strain evidence="2 3">USS-CCA1</strain>
    </source>
</reference>
<dbReference type="Pfam" id="PF00563">
    <property type="entry name" value="EAL"/>
    <property type="match status" value="1"/>
</dbReference>
<evidence type="ECO:0000313" key="2">
    <source>
        <dbReference type="EMBL" id="MST35042.1"/>
    </source>
</evidence>
<accession>A0ABW9QYU3</accession>
<dbReference type="Gene3D" id="3.20.20.450">
    <property type="entry name" value="EAL domain"/>
    <property type="match status" value="1"/>
</dbReference>
<comment type="caution">
    <text evidence="2">The sequence shown here is derived from an EMBL/GenBank/DDBJ whole genome shotgun (WGS) entry which is preliminary data.</text>
</comment>
<feature type="domain" description="EAL" evidence="1">
    <location>
        <begin position="1"/>
        <end position="86"/>
    </location>
</feature>
<dbReference type="EMBL" id="WJHE01001382">
    <property type="protein sequence ID" value="MST35042.1"/>
    <property type="molecule type" value="Genomic_DNA"/>
</dbReference>
<organism evidence="2 3">
    <name type="scientific">Acidiferrimicrobium australe</name>
    <dbReference type="NCBI Taxonomy" id="2664430"/>
    <lineage>
        <taxon>Bacteria</taxon>
        <taxon>Bacillati</taxon>
        <taxon>Actinomycetota</taxon>
        <taxon>Acidimicrobiia</taxon>
        <taxon>Acidimicrobiales</taxon>
        <taxon>Acidimicrobiaceae</taxon>
        <taxon>Acidiferrimicrobium</taxon>
    </lineage>
</organism>
<sequence>RFPIDVVKLDASIVRDSERDAGQGLILDSVTALGEGLGLQVVVEGVETTAQLGRLRAAPGRPLAQGYALAPPLPPEALTELLVRGVGDQAGATGVPAVADRPDSAVA</sequence>
<evidence type="ECO:0000259" key="1">
    <source>
        <dbReference type="PROSITE" id="PS50883"/>
    </source>
</evidence>
<keyword evidence="3" id="KW-1185">Reference proteome</keyword>
<dbReference type="InterPro" id="IPR035919">
    <property type="entry name" value="EAL_sf"/>
</dbReference>
<proteinExistence type="predicted"/>
<evidence type="ECO:0000313" key="3">
    <source>
        <dbReference type="Proteomes" id="UP000437736"/>
    </source>
</evidence>
<feature type="non-terminal residue" evidence="2">
    <location>
        <position position="1"/>
    </location>
</feature>
<dbReference type="Proteomes" id="UP000437736">
    <property type="component" value="Unassembled WGS sequence"/>
</dbReference>
<protein>
    <submittedName>
        <fullName evidence="2">EAL domain-containing protein</fullName>
    </submittedName>
</protein>
<dbReference type="InterPro" id="IPR050706">
    <property type="entry name" value="Cyclic-di-GMP_PDE-like"/>
</dbReference>
<dbReference type="PANTHER" id="PTHR33121">
    <property type="entry name" value="CYCLIC DI-GMP PHOSPHODIESTERASE PDEF"/>
    <property type="match status" value="1"/>
</dbReference>
<dbReference type="PROSITE" id="PS50883">
    <property type="entry name" value="EAL"/>
    <property type="match status" value="1"/>
</dbReference>
<dbReference type="SUPFAM" id="SSF141868">
    <property type="entry name" value="EAL domain-like"/>
    <property type="match status" value="1"/>
</dbReference>
<gene>
    <name evidence="2" type="ORF">GHK86_20220</name>
</gene>